<dbReference type="PANTHER" id="PTHR34290:SF2">
    <property type="entry name" value="OS04G0668800 PROTEIN"/>
    <property type="match status" value="1"/>
</dbReference>
<dbReference type="KEGG" id="mym:A176_003793"/>
<accession>A0A0H4WTT7</accession>
<dbReference type="EMBL" id="CP012109">
    <property type="protein sequence ID" value="AKQ66881.1"/>
    <property type="molecule type" value="Genomic_DNA"/>
</dbReference>
<evidence type="ECO:0000313" key="2">
    <source>
        <dbReference type="Proteomes" id="UP000009026"/>
    </source>
</evidence>
<gene>
    <name evidence="1" type="ORF">A176_003793</name>
</gene>
<name>A0A0H4WTT7_9BACT</name>
<dbReference type="AlphaFoldDB" id="A0A0H4WTT7"/>
<dbReference type="STRING" id="1297742.A176_003793"/>
<evidence type="ECO:0000313" key="1">
    <source>
        <dbReference type="EMBL" id="AKQ66881.1"/>
    </source>
</evidence>
<reference evidence="1 2" key="1">
    <citation type="journal article" date="2016" name="PLoS ONE">
        <title>Complete Genome Sequence and Comparative Genomics of a Novel Myxobacterium Myxococcus hansupus.</title>
        <authorList>
            <person name="Sharma G."/>
            <person name="Narwani T."/>
            <person name="Subramanian S."/>
        </authorList>
    </citation>
    <scope>NUCLEOTIDE SEQUENCE [LARGE SCALE GENOMIC DNA]</scope>
    <source>
        <strain evidence="2">mixupus</strain>
    </source>
</reference>
<dbReference type="PATRIC" id="fig|1297742.4.peg.3833"/>
<dbReference type="RefSeq" id="WP_002640266.1">
    <property type="nucleotide sequence ID" value="NZ_CP012109.1"/>
</dbReference>
<dbReference type="InterPro" id="IPR044691">
    <property type="entry name" value="DCC1_Trx"/>
</dbReference>
<dbReference type="InterPro" id="IPR007263">
    <property type="entry name" value="DCC1-like"/>
</dbReference>
<dbReference type="GO" id="GO:0015035">
    <property type="term" value="F:protein-disulfide reductase activity"/>
    <property type="evidence" value="ECO:0007669"/>
    <property type="project" value="InterPro"/>
</dbReference>
<dbReference type="OrthoDB" id="9785438at2"/>
<sequence>MGSALRTTSPGHDVILYDGHCRLCGGAARQLQRWLGKTGTRLLSFREDGVLAAFPGVTEDRCEQALQLVLADGRVVEGLEALVLALGQRPLGRLLRVYYLPGLRQLLDAGYRIVARYRFRIAGRQCPDGTCAVHFK</sequence>
<evidence type="ECO:0008006" key="3">
    <source>
        <dbReference type="Google" id="ProtNLM"/>
    </source>
</evidence>
<dbReference type="eggNOG" id="COG3011">
    <property type="taxonomic scope" value="Bacteria"/>
</dbReference>
<organism evidence="1 2">
    <name type="scientific">Pseudomyxococcus hansupus</name>
    <dbReference type="NCBI Taxonomy" id="1297742"/>
    <lineage>
        <taxon>Bacteria</taxon>
        <taxon>Pseudomonadati</taxon>
        <taxon>Myxococcota</taxon>
        <taxon>Myxococcia</taxon>
        <taxon>Myxococcales</taxon>
        <taxon>Cystobacterineae</taxon>
        <taxon>Myxococcaceae</taxon>
        <taxon>Pseudomyxococcus</taxon>
    </lineage>
</organism>
<protein>
    <recommendedName>
        <fullName evidence="3">DUF393 domain-containing protein</fullName>
    </recommendedName>
</protein>
<dbReference type="PANTHER" id="PTHR34290">
    <property type="entry name" value="SI:CH73-390P7.2"/>
    <property type="match status" value="1"/>
</dbReference>
<dbReference type="Proteomes" id="UP000009026">
    <property type="component" value="Chromosome"/>
</dbReference>
<proteinExistence type="predicted"/>
<dbReference type="Pfam" id="PF04134">
    <property type="entry name" value="DCC1-like"/>
    <property type="match status" value="1"/>
</dbReference>
<keyword evidence="2" id="KW-1185">Reference proteome</keyword>